<reference evidence="4 7" key="3">
    <citation type="journal article" date="2019" name="Nat. Med.">
        <title>A library of human gut bacterial isolates paired with longitudinal multiomics data enables mechanistic microbiome research.</title>
        <authorList>
            <person name="Poyet M."/>
            <person name="Groussin M."/>
            <person name="Gibbons S.M."/>
            <person name="Avila-Pacheco J."/>
            <person name="Jiang X."/>
            <person name="Kearney S.M."/>
            <person name="Perrotta A.R."/>
            <person name="Berdy B."/>
            <person name="Zhao S."/>
            <person name="Lieberman T.D."/>
            <person name="Swanson P.K."/>
            <person name="Smith M."/>
            <person name="Roesemann S."/>
            <person name="Alexander J.E."/>
            <person name="Rich S.A."/>
            <person name="Livny J."/>
            <person name="Vlamakis H."/>
            <person name="Clish C."/>
            <person name="Bullock K."/>
            <person name="Deik A."/>
            <person name="Scott J."/>
            <person name="Pierce K.A."/>
            <person name="Xavier R.J."/>
            <person name="Alm E.J."/>
        </authorList>
    </citation>
    <scope>NUCLEOTIDE SEQUENCE [LARGE SCALE GENOMIC DNA]</scope>
    <source>
        <strain evidence="4 7">BIOML-A204</strain>
    </source>
</reference>
<dbReference type="AlphaFoldDB" id="A0A1Y3QVI2"/>
<proteinExistence type="predicted"/>
<accession>A0A1Y3QVI2</accession>
<dbReference type="Pfam" id="PF07786">
    <property type="entry name" value="HGSNAT_cat"/>
    <property type="match status" value="1"/>
</dbReference>
<feature type="transmembrane region" description="Helical" evidence="1">
    <location>
        <begin position="94"/>
        <end position="115"/>
    </location>
</feature>
<dbReference type="eggNOG" id="COG2311">
    <property type="taxonomic scope" value="Bacteria"/>
</dbReference>
<reference evidence="5" key="2">
    <citation type="journal article" date="2018" name="BMC Genomics">
        <title>Whole genome sequencing and function prediction of 133 gut anaerobes isolated from chicken caecum in pure cultures.</title>
        <authorList>
            <person name="Medvecky M."/>
            <person name="Cejkova D."/>
            <person name="Polansky O."/>
            <person name="Karasova D."/>
            <person name="Kubasova T."/>
            <person name="Cizek A."/>
            <person name="Rychlik I."/>
        </authorList>
    </citation>
    <scope>NUCLEOTIDE SEQUENCE</scope>
    <source>
        <strain evidence="5">An90</strain>
    </source>
</reference>
<feature type="transmembrane region" description="Helical" evidence="1">
    <location>
        <begin position="323"/>
        <end position="345"/>
    </location>
</feature>
<reference evidence="6" key="1">
    <citation type="submission" date="2017-04" db="EMBL/GenBank/DDBJ databases">
        <title>Function of individual gut microbiota members based on whole genome sequencing of pure cultures obtained from chicken caecum.</title>
        <authorList>
            <person name="Medvecky M."/>
            <person name="Cejkova D."/>
            <person name="Polansky O."/>
            <person name="Karasova D."/>
            <person name="Kubasova T."/>
            <person name="Cizek A."/>
            <person name="Rychlik I."/>
        </authorList>
    </citation>
    <scope>NUCLEOTIDE SEQUENCE [LARGE SCALE GENOMIC DNA]</scope>
    <source>
        <strain evidence="6">An90</strain>
    </source>
</reference>
<feature type="transmembrane region" description="Helical" evidence="1">
    <location>
        <begin position="238"/>
        <end position="255"/>
    </location>
</feature>
<dbReference type="InterPro" id="IPR052529">
    <property type="entry name" value="Bact_Transport_Assoc"/>
</dbReference>
<evidence type="ECO:0000313" key="6">
    <source>
        <dbReference type="Proteomes" id="UP000195772"/>
    </source>
</evidence>
<feature type="transmembrane region" description="Helical" evidence="1">
    <location>
        <begin position="290"/>
        <end position="311"/>
    </location>
</feature>
<keyword evidence="1" id="KW-0472">Membrane</keyword>
<dbReference type="Pfam" id="PF04235">
    <property type="entry name" value="DUF418"/>
    <property type="match status" value="1"/>
</dbReference>
<name>A0A1Y3QVI2_9BACT</name>
<dbReference type="EMBL" id="NFHB01000005">
    <property type="protein sequence ID" value="OUN03115.1"/>
    <property type="molecule type" value="Genomic_DNA"/>
</dbReference>
<evidence type="ECO:0000313" key="7">
    <source>
        <dbReference type="Proteomes" id="UP000323119"/>
    </source>
</evidence>
<keyword evidence="1" id="KW-1133">Transmembrane helix</keyword>
<dbReference type="EMBL" id="VVUY01000008">
    <property type="protein sequence ID" value="KAA2560224.1"/>
    <property type="molecule type" value="Genomic_DNA"/>
</dbReference>
<dbReference type="OrthoDB" id="9807744at2"/>
<organism evidence="5 6">
    <name type="scientific">Alistipes onderdonkii</name>
    <dbReference type="NCBI Taxonomy" id="328813"/>
    <lineage>
        <taxon>Bacteria</taxon>
        <taxon>Pseudomonadati</taxon>
        <taxon>Bacteroidota</taxon>
        <taxon>Bacteroidia</taxon>
        <taxon>Bacteroidales</taxon>
        <taxon>Rikenellaceae</taxon>
        <taxon>Alistipes</taxon>
    </lineage>
</organism>
<evidence type="ECO:0000313" key="5">
    <source>
        <dbReference type="EMBL" id="OUN03115.1"/>
    </source>
</evidence>
<gene>
    <name evidence="5" type="ORF">B5G41_08710</name>
    <name evidence="4" type="ORF">F2S36_10860</name>
</gene>
<dbReference type="PANTHER" id="PTHR30590">
    <property type="entry name" value="INNER MEMBRANE PROTEIN"/>
    <property type="match status" value="1"/>
</dbReference>
<dbReference type="Proteomes" id="UP000323119">
    <property type="component" value="Unassembled WGS sequence"/>
</dbReference>
<sequence length="374" mass="42516">MYRTTNRPNTRIEVADALRGIAVAGIILFHAREHFNLYWSALDLPRAGFGSWEQPVADMLGFLLSGKMYAIFALLFGLSFFIQSDNQAQRGNDFSLRFAWRMVLLFGIGLVNAAIYNGDVLTYYALFGLLMIPIGKLPNRWVWVIAALLFIQPLELWQYFSGHTLSIRGIEGMETLYPTLATGTFAESARVSLLYGPLSSFGWGLEHGRGTQTLLMFVLGMLAGRYRLFYDEGQHRRIWGGLLAVGIAGTWLVPFEAMRNLMTATAIVSTVVLLWYGWPGFRRALHGMTFFGRMSLTNYLLQSLLGTALFYNWGLGLYRHVDVIYGTLAGVGIILVQYLFCRLWLRRHTHGPVEWVWKKLTWIDLPLFDRKIAS</sequence>
<feature type="transmembrane region" description="Helical" evidence="1">
    <location>
        <begin position="261"/>
        <end position="278"/>
    </location>
</feature>
<evidence type="ECO:0000259" key="2">
    <source>
        <dbReference type="Pfam" id="PF04235"/>
    </source>
</evidence>
<evidence type="ECO:0000259" key="3">
    <source>
        <dbReference type="Pfam" id="PF07786"/>
    </source>
</evidence>
<dbReference type="Proteomes" id="UP000195772">
    <property type="component" value="Unassembled WGS sequence"/>
</dbReference>
<protein>
    <submittedName>
        <fullName evidence="4">DUF418 domain-containing protein</fullName>
    </submittedName>
</protein>
<feature type="transmembrane region" description="Helical" evidence="1">
    <location>
        <begin position="59"/>
        <end position="82"/>
    </location>
</feature>
<dbReference type="PANTHER" id="PTHR30590:SF2">
    <property type="entry name" value="INNER MEMBRANE PROTEIN"/>
    <property type="match status" value="1"/>
</dbReference>
<feature type="domain" description="Heparan-alpha-glucosaminide N-acetyltransferase catalytic" evidence="3">
    <location>
        <begin position="11"/>
        <end position="158"/>
    </location>
</feature>
<dbReference type="RefSeq" id="WP_018696304.1">
    <property type="nucleotide sequence ID" value="NZ_AP025562.1"/>
</dbReference>
<dbReference type="InterPro" id="IPR007349">
    <property type="entry name" value="DUF418"/>
</dbReference>
<dbReference type="InterPro" id="IPR012429">
    <property type="entry name" value="HGSNAT_cat"/>
</dbReference>
<comment type="caution">
    <text evidence="5">The sequence shown here is derived from an EMBL/GenBank/DDBJ whole genome shotgun (WGS) entry which is preliminary data.</text>
</comment>
<evidence type="ECO:0000313" key="4">
    <source>
        <dbReference type="EMBL" id="KAA2560224.1"/>
    </source>
</evidence>
<evidence type="ECO:0000256" key="1">
    <source>
        <dbReference type="SAM" id="Phobius"/>
    </source>
</evidence>
<feature type="transmembrane region" description="Helical" evidence="1">
    <location>
        <begin position="142"/>
        <end position="160"/>
    </location>
</feature>
<keyword evidence="1" id="KW-0812">Transmembrane</keyword>
<feature type="domain" description="DUF418" evidence="2">
    <location>
        <begin position="248"/>
        <end position="363"/>
    </location>
</feature>